<dbReference type="EMBL" id="JAIWYP010000008">
    <property type="protein sequence ID" value="KAH3782700.1"/>
    <property type="molecule type" value="Genomic_DNA"/>
</dbReference>
<reference evidence="1" key="2">
    <citation type="submission" date="2020-11" db="EMBL/GenBank/DDBJ databases">
        <authorList>
            <person name="McCartney M.A."/>
            <person name="Auch B."/>
            <person name="Kono T."/>
            <person name="Mallez S."/>
            <person name="Becker A."/>
            <person name="Gohl D.M."/>
            <person name="Silverstein K.A.T."/>
            <person name="Koren S."/>
            <person name="Bechman K.B."/>
            <person name="Herman A."/>
            <person name="Abrahante J.E."/>
            <person name="Garbe J."/>
        </authorList>
    </citation>
    <scope>NUCLEOTIDE SEQUENCE</scope>
    <source>
        <strain evidence="1">Duluth1</strain>
        <tissue evidence="1">Whole animal</tissue>
    </source>
</reference>
<protein>
    <submittedName>
        <fullName evidence="1">Uncharacterized protein</fullName>
    </submittedName>
</protein>
<sequence>MLSEIIVFFKSNATGTRKLSYKRTACNSGVDLTEMEDMESDTIEMQSVGVSVEDYEMEFDDDDSVISERRKKNNSIVLHGGGN</sequence>
<evidence type="ECO:0000313" key="2">
    <source>
        <dbReference type="Proteomes" id="UP000828390"/>
    </source>
</evidence>
<accession>A0A9D4ERG1</accession>
<evidence type="ECO:0000313" key="1">
    <source>
        <dbReference type="EMBL" id="KAH3782700.1"/>
    </source>
</evidence>
<reference evidence="1" key="1">
    <citation type="journal article" date="2019" name="bioRxiv">
        <title>The Genome of the Zebra Mussel, Dreissena polymorpha: A Resource for Invasive Species Research.</title>
        <authorList>
            <person name="McCartney M.A."/>
            <person name="Auch B."/>
            <person name="Kono T."/>
            <person name="Mallez S."/>
            <person name="Zhang Y."/>
            <person name="Obille A."/>
            <person name="Becker A."/>
            <person name="Abrahante J.E."/>
            <person name="Garbe J."/>
            <person name="Badalamenti J.P."/>
            <person name="Herman A."/>
            <person name="Mangelson H."/>
            <person name="Liachko I."/>
            <person name="Sullivan S."/>
            <person name="Sone E.D."/>
            <person name="Koren S."/>
            <person name="Silverstein K.A.T."/>
            <person name="Beckman K.B."/>
            <person name="Gohl D.M."/>
        </authorList>
    </citation>
    <scope>NUCLEOTIDE SEQUENCE</scope>
    <source>
        <strain evidence="1">Duluth1</strain>
        <tissue evidence="1">Whole animal</tissue>
    </source>
</reference>
<comment type="caution">
    <text evidence="1">The sequence shown here is derived from an EMBL/GenBank/DDBJ whole genome shotgun (WGS) entry which is preliminary data.</text>
</comment>
<proteinExistence type="predicted"/>
<dbReference type="AlphaFoldDB" id="A0A9D4ERG1"/>
<name>A0A9D4ERG1_DREPO</name>
<dbReference type="Proteomes" id="UP000828390">
    <property type="component" value="Unassembled WGS sequence"/>
</dbReference>
<organism evidence="1 2">
    <name type="scientific">Dreissena polymorpha</name>
    <name type="common">Zebra mussel</name>
    <name type="synonym">Mytilus polymorpha</name>
    <dbReference type="NCBI Taxonomy" id="45954"/>
    <lineage>
        <taxon>Eukaryota</taxon>
        <taxon>Metazoa</taxon>
        <taxon>Spiralia</taxon>
        <taxon>Lophotrochozoa</taxon>
        <taxon>Mollusca</taxon>
        <taxon>Bivalvia</taxon>
        <taxon>Autobranchia</taxon>
        <taxon>Heteroconchia</taxon>
        <taxon>Euheterodonta</taxon>
        <taxon>Imparidentia</taxon>
        <taxon>Neoheterodontei</taxon>
        <taxon>Myida</taxon>
        <taxon>Dreissenoidea</taxon>
        <taxon>Dreissenidae</taxon>
        <taxon>Dreissena</taxon>
    </lineage>
</organism>
<gene>
    <name evidence="1" type="ORF">DPMN_160619</name>
</gene>
<keyword evidence="2" id="KW-1185">Reference proteome</keyword>